<accession>A0A7C4ZHL7</accession>
<dbReference type="EMBL" id="DRPZ01000187">
    <property type="protein sequence ID" value="HGY09799.1"/>
    <property type="molecule type" value="Genomic_DNA"/>
</dbReference>
<dbReference type="Pfam" id="PF09390">
    <property type="entry name" value="DUF1999"/>
    <property type="match status" value="1"/>
</dbReference>
<sequence>MHYRVFEEPEFAALRELERRVFPDRPESFYRANLAALRFYARSGHSYVASDDQEPRGFVLAQAVWQGDRATVLATRIAAESAEVYGGLLRALVKSAYDANAYEVALLAEPGVNRELDRQLAEAGLTSSGRTLFVRVLGSRAGRGESAGVLE</sequence>
<dbReference type="InterPro" id="IPR018987">
    <property type="entry name" value="DUF1999"/>
</dbReference>
<gene>
    <name evidence="1" type="ORF">ENK37_07095</name>
</gene>
<dbReference type="Gene3D" id="3.40.630.30">
    <property type="match status" value="1"/>
</dbReference>
<dbReference type="InterPro" id="IPR016181">
    <property type="entry name" value="Acyl_CoA_acyltransferase"/>
</dbReference>
<dbReference type="AlphaFoldDB" id="A0A7C4ZHL7"/>
<comment type="caution">
    <text evidence="1">The sequence shown here is derived from an EMBL/GenBank/DDBJ whole genome shotgun (WGS) entry which is preliminary data.</text>
</comment>
<dbReference type="SUPFAM" id="SSF55729">
    <property type="entry name" value="Acyl-CoA N-acyltransferases (Nat)"/>
    <property type="match status" value="1"/>
</dbReference>
<protein>
    <submittedName>
        <fullName evidence="1">DUF1999 domain-containing protein</fullName>
    </submittedName>
</protein>
<dbReference type="Proteomes" id="UP000885759">
    <property type="component" value="Unassembled WGS sequence"/>
</dbReference>
<evidence type="ECO:0000313" key="1">
    <source>
        <dbReference type="EMBL" id="HGY09799.1"/>
    </source>
</evidence>
<reference evidence="1" key="1">
    <citation type="journal article" date="2020" name="mSystems">
        <title>Genome- and Community-Level Interaction Insights into Carbon Utilization and Element Cycling Functions of Hydrothermarchaeota in Hydrothermal Sediment.</title>
        <authorList>
            <person name="Zhou Z."/>
            <person name="Liu Y."/>
            <person name="Xu W."/>
            <person name="Pan J."/>
            <person name="Luo Z.H."/>
            <person name="Li M."/>
        </authorList>
    </citation>
    <scope>NUCLEOTIDE SEQUENCE [LARGE SCALE GENOMIC DNA]</scope>
    <source>
        <strain evidence="1">HyVt-570</strain>
    </source>
</reference>
<organism evidence="1">
    <name type="scientific">Oceanithermus profundus</name>
    <dbReference type="NCBI Taxonomy" id="187137"/>
    <lineage>
        <taxon>Bacteria</taxon>
        <taxon>Thermotogati</taxon>
        <taxon>Deinococcota</taxon>
        <taxon>Deinococci</taxon>
        <taxon>Thermales</taxon>
        <taxon>Thermaceae</taxon>
        <taxon>Oceanithermus</taxon>
    </lineage>
</organism>
<name>A0A7C4ZHL7_9DEIN</name>
<proteinExistence type="predicted"/>